<evidence type="ECO:0000313" key="3">
    <source>
        <dbReference type="Proteomes" id="UP000787635"/>
    </source>
</evidence>
<feature type="domain" description="HTH marR-type" evidence="1">
    <location>
        <begin position="67"/>
        <end position="129"/>
    </location>
</feature>
<dbReference type="PIRSF" id="PIRSF036158">
    <property type="entry name" value="UCP036158_MarR"/>
    <property type="match status" value="1"/>
</dbReference>
<gene>
    <name evidence="2" type="ORF">HEQ75_19635</name>
</gene>
<dbReference type="InterPro" id="IPR036390">
    <property type="entry name" value="WH_DNA-bd_sf"/>
</dbReference>
<evidence type="ECO:0000313" key="2">
    <source>
        <dbReference type="EMBL" id="NKC33085.1"/>
    </source>
</evidence>
<dbReference type="Gene3D" id="1.10.10.10">
    <property type="entry name" value="Winged helix-like DNA-binding domain superfamily/Winged helix DNA-binding domain"/>
    <property type="match status" value="1"/>
</dbReference>
<dbReference type="Pfam" id="PF13463">
    <property type="entry name" value="HTH_27"/>
    <property type="match status" value="1"/>
</dbReference>
<dbReference type="SUPFAM" id="SSF46785">
    <property type="entry name" value="Winged helix' DNA-binding domain"/>
    <property type="match status" value="1"/>
</dbReference>
<keyword evidence="2" id="KW-0238">DNA-binding</keyword>
<dbReference type="InterPro" id="IPR014601">
    <property type="entry name" value="Trans_reg_MarR_HTH"/>
</dbReference>
<protein>
    <submittedName>
        <fullName evidence="2">Winged helix DNA-binding protein</fullName>
    </submittedName>
</protein>
<dbReference type="Proteomes" id="UP000787635">
    <property type="component" value="Unassembled WGS sequence"/>
</dbReference>
<comment type="caution">
    <text evidence="2">The sequence shown here is derived from an EMBL/GenBank/DDBJ whole genome shotgun (WGS) entry which is preliminary data.</text>
</comment>
<proteinExistence type="predicted"/>
<organism evidence="2 3">
    <name type="scientific">Falsiroseomonas selenitidurans</name>
    <dbReference type="NCBI Taxonomy" id="2716335"/>
    <lineage>
        <taxon>Bacteria</taxon>
        <taxon>Pseudomonadati</taxon>
        <taxon>Pseudomonadota</taxon>
        <taxon>Alphaproteobacteria</taxon>
        <taxon>Acetobacterales</taxon>
        <taxon>Roseomonadaceae</taxon>
        <taxon>Falsiroseomonas</taxon>
    </lineage>
</organism>
<sequence length="182" mass="19314">MMPHQPKDRRMPGRTVAGPVVSSAHLAAGASPALSEVEFGLILAGHGFHRWMVRCMAAAGRPGMSVTEILILHTVRHRDRPKRLADILLVLDIEDAHIASYAIRKLEEAGLVVTGRAGKEKLVAATEAGAALCAAYAEVRERLLARPLRAAGPGEAQLSAVAELLRGLSGFYDQAARAAATL</sequence>
<evidence type="ECO:0000259" key="1">
    <source>
        <dbReference type="Pfam" id="PF13463"/>
    </source>
</evidence>
<accession>A0ABX1EDW3</accession>
<keyword evidence="3" id="KW-1185">Reference proteome</keyword>
<name>A0ABX1EDW3_9PROT</name>
<dbReference type="GO" id="GO:0003677">
    <property type="term" value="F:DNA binding"/>
    <property type="evidence" value="ECO:0007669"/>
    <property type="project" value="UniProtKB-KW"/>
</dbReference>
<dbReference type="EMBL" id="JAAVNE010000037">
    <property type="protein sequence ID" value="NKC33085.1"/>
    <property type="molecule type" value="Genomic_DNA"/>
</dbReference>
<dbReference type="InterPro" id="IPR036388">
    <property type="entry name" value="WH-like_DNA-bd_sf"/>
</dbReference>
<reference evidence="2 3" key="1">
    <citation type="submission" date="2020-03" db="EMBL/GenBank/DDBJ databases">
        <title>Roseomonas selenitidurans sp. nov. isolated from urban soil.</title>
        <authorList>
            <person name="Liu H."/>
        </authorList>
    </citation>
    <scope>NUCLEOTIDE SEQUENCE [LARGE SCALE GENOMIC DNA]</scope>
    <source>
        <strain evidence="2 3">BU-1</strain>
    </source>
</reference>
<dbReference type="InterPro" id="IPR000835">
    <property type="entry name" value="HTH_MarR-typ"/>
</dbReference>